<name>M4C1W3_HYAAE</name>
<dbReference type="InterPro" id="IPR001611">
    <property type="entry name" value="Leu-rich_rpt"/>
</dbReference>
<dbReference type="InterPro" id="IPR032675">
    <property type="entry name" value="LRR_dom_sf"/>
</dbReference>
<dbReference type="GO" id="GO:0005634">
    <property type="term" value="C:nucleus"/>
    <property type="evidence" value="ECO:0007669"/>
    <property type="project" value="TreeGrafter"/>
</dbReference>
<dbReference type="GO" id="GO:0031267">
    <property type="term" value="F:small GTPase binding"/>
    <property type="evidence" value="ECO:0007669"/>
    <property type="project" value="TreeGrafter"/>
</dbReference>
<dbReference type="VEuPathDB" id="FungiDB:HpaG813064"/>
<evidence type="ECO:0000256" key="4">
    <source>
        <dbReference type="SAM" id="MobiDB-lite"/>
    </source>
</evidence>
<dbReference type="OMA" id="ISPPRYE"/>
<keyword evidence="6" id="KW-1185">Reference proteome</keyword>
<evidence type="ECO:0000313" key="5">
    <source>
        <dbReference type="EnsemblProtists" id="HpaP813064"/>
    </source>
</evidence>
<dbReference type="InParanoid" id="M4C1W3"/>
<feature type="compositionally biased region" description="Acidic residues" evidence="4">
    <location>
        <begin position="262"/>
        <end position="271"/>
    </location>
</feature>
<dbReference type="AlphaFoldDB" id="M4C1W3"/>
<dbReference type="STRING" id="559515.M4C1W3"/>
<evidence type="ECO:0000256" key="1">
    <source>
        <dbReference type="ARBA" id="ARBA00022468"/>
    </source>
</evidence>
<dbReference type="eggNOG" id="KOG4308">
    <property type="taxonomic scope" value="Eukaryota"/>
</dbReference>
<keyword evidence="1" id="KW-0343">GTPase activation</keyword>
<feature type="compositionally biased region" description="Basic and acidic residues" evidence="4">
    <location>
        <begin position="232"/>
        <end position="260"/>
    </location>
</feature>
<dbReference type="GO" id="GO:0005096">
    <property type="term" value="F:GTPase activator activity"/>
    <property type="evidence" value="ECO:0007669"/>
    <property type="project" value="UniProtKB-KW"/>
</dbReference>
<dbReference type="GO" id="GO:0005829">
    <property type="term" value="C:cytosol"/>
    <property type="evidence" value="ECO:0007669"/>
    <property type="project" value="TreeGrafter"/>
</dbReference>
<reference evidence="5" key="2">
    <citation type="submission" date="2015-06" db="UniProtKB">
        <authorList>
            <consortium name="EnsemblProtists"/>
        </authorList>
    </citation>
    <scope>IDENTIFICATION</scope>
    <source>
        <strain evidence="5">Emoy2</strain>
    </source>
</reference>
<sequence length="271" mass="29720">MPPSDKSDVDVLTSVLSAMTVRHHGQNQNNLVTIQRPATTLKEILEQIRANQDQICELDLKDMAAKKRILRSSGGDLVARVFQLNYTVKRLLLPGHEIGDTGATSMGNMLRANNTLQHLDLRENQITVKGARALSDSLYGHEALEHLGLSSNQVGNDGAKAVAKVLPYNSSLKSIDLANNGIGAEGGSALLDAVLQNRSLVRIHLVKNSIPQDILDKIRAALVVNKLMQKKAARDEMKDLRTDQKEGEDVESLRDQKSESSSDSEDESLWI</sequence>
<dbReference type="InterPro" id="IPR027038">
    <property type="entry name" value="RanGap"/>
</dbReference>
<dbReference type="SMART" id="SM00368">
    <property type="entry name" value="LRR_RI"/>
    <property type="match status" value="4"/>
</dbReference>
<dbReference type="PANTHER" id="PTHR24113:SF12">
    <property type="entry name" value="RAN GTPASE-ACTIVATING PROTEIN 1"/>
    <property type="match status" value="1"/>
</dbReference>
<dbReference type="PANTHER" id="PTHR24113">
    <property type="entry name" value="RAN GTPASE-ACTIVATING PROTEIN 1"/>
    <property type="match status" value="1"/>
</dbReference>
<dbReference type="EnsemblProtists" id="HpaT813064">
    <property type="protein sequence ID" value="HpaP813064"/>
    <property type="gene ID" value="HpaG813064"/>
</dbReference>
<dbReference type="Pfam" id="PF13516">
    <property type="entry name" value="LRR_6"/>
    <property type="match status" value="3"/>
</dbReference>
<feature type="region of interest" description="Disordered" evidence="4">
    <location>
        <begin position="232"/>
        <end position="271"/>
    </location>
</feature>
<dbReference type="SUPFAM" id="SSF52047">
    <property type="entry name" value="RNI-like"/>
    <property type="match status" value="1"/>
</dbReference>
<dbReference type="HOGENOM" id="CLU_1083639_0_0_1"/>
<dbReference type="GO" id="GO:0048471">
    <property type="term" value="C:perinuclear region of cytoplasm"/>
    <property type="evidence" value="ECO:0007669"/>
    <property type="project" value="TreeGrafter"/>
</dbReference>
<proteinExistence type="predicted"/>
<protein>
    <submittedName>
        <fullName evidence="5">Uncharacterized protein</fullName>
    </submittedName>
</protein>
<reference evidence="6" key="1">
    <citation type="journal article" date="2010" name="Science">
        <title>Signatures of adaptation to obligate biotrophy in the Hyaloperonospora arabidopsidis genome.</title>
        <authorList>
            <person name="Baxter L."/>
            <person name="Tripathy S."/>
            <person name="Ishaque N."/>
            <person name="Boot N."/>
            <person name="Cabral A."/>
            <person name="Kemen E."/>
            <person name="Thines M."/>
            <person name="Ah-Fong A."/>
            <person name="Anderson R."/>
            <person name="Badejoko W."/>
            <person name="Bittner-Eddy P."/>
            <person name="Boore J.L."/>
            <person name="Chibucos M.C."/>
            <person name="Coates M."/>
            <person name="Dehal P."/>
            <person name="Delehaunty K."/>
            <person name="Dong S."/>
            <person name="Downton P."/>
            <person name="Dumas B."/>
            <person name="Fabro G."/>
            <person name="Fronick C."/>
            <person name="Fuerstenberg S.I."/>
            <person name="Fulton L."/>
            <person name="Gaulin E."/>
            <person name="Govers F."/>
            <person name="Hughes L."/>
            <person name="Humphray S."/>
            <person name="Jiang R.H."/>
            <person name="Judelson H."/>
            <person name="Kamoun S."/>
            <person name="Kyung K."/>
            <person name="Meijer H."/>
            <person name="Minx P."/>
            <person name="Morris P."/>
            <person name="Nelson J."/>
            <person name="Phuntumart V."/>
            <person name="Qutob D."/>
            <person name="Rehmany A."/>
            <person name="Rougon-Cardoso A."/>
            <person name="Ryden P."/>
            <person name="Torto-Alalibo T."/>
            <person name="Studholme D."/>
            <person name="Wang Y."/>
            <person name="Win J."/>
            <person name="Wood J."/>
            <person name="Clifton S.W."/>
            <person name="Rogers J."/>
            <person name="Van den Ackerveken G."/>
            <person name="Jones J.D."/>
            <person name="McDowell J.M."/>
            <person name="Beynon J."/>
            <person name="Tyler B.M."/>
        </authorList>
    </citation>
    <scope>NUCLEOTIDE SEQUENCE [LARGE SCALE GENOMIC DNA]</scope>
    <source>
        <strain evidence="6">Emoy2</strain>
    </source>
</reference>
<evidence type="ECO:0000256" key="3">
    <source>
        <dbReference type="ARBA" id="ARBA00022737"/>
    </source>
</evidence>
<evidence type="ECO:0000313" key="6">
    <source>
        <dbReference type="Proteomes" id="UP000011713"/>
    </source>
</evidence>
<dbReference type="EMBL" id="JH598106">
    <property type="status" value="NOT_ANNOTATED_CDS"/>
    <property type="molecule type" value="Genomic_DNA"/>
</dbReference>
<dbReference type="Proteomes" id="UP000011713">
    <property type="component" value="Unassembled WGS sequence"/>
</dbReference>
<evidence type="ECO:0000256" key="2">
    <source>
        <dbReference type="ARBA" id="ARBA00022614"/>
    </source>
</evidence>
<organism evidence="5 6">
    <name type="scientific">Hyaloperonospora arabidopsidis (strain Emoy2)</name>
    <name type="common">Downy mildew agent</name>
    <name type="synonym">Peronospora arabidopsidis</name>
    <dbReference type="NCBI Taxonomy" id="559515"/>
    <lineage>
        <taxon>Eukaryota</taxon>
        <taxon>Sar</taxon>
        <taxon>Stramenopiles</taxon>
        <taxon>Oomycota</taxon>
        <taxon>Peronosporomycetes</taxon>
        <taxon>Peronosporales</taxon>
        <taxon>Peronosporaceae</taxon>
        <taxon>Hyaloperonospora</taxon>
    </lineage>
</organism>
<accession>M4C1W3</accession>
<dbReference type="Gene3D" id="3.80.10.10">
    <property type="entry name" value="Ribonuclease Inhibitor"/>
    <property type="match status" value="2"/>
</dbReference>
<dbReference type="GO" id="GO:0006913">
    <property type="term" value="P:nucleocytoplasmic transport"/>
    <property type="evidence" value="ECO:0007669"/>
    <property type="project" value="TreeGrafter"/>
</dbReference>
<keyword evidence="3" id="KW-0677">Repeat</keyword>
<keyword evidence="2" id="KW-0433">Leucine-rich repeat</keyword>